<evidence type="ECO:0000313" key="1">
    <source>
        <dbReference type="EMBL" id="ARF09525.1"/>
    </source>
</evidence>
<sequence length="309" mass="36389">MKITLLINSINELNSINDCQTKSEFLAFMIKQYNENITIEKCIPSLEMKSTFKNPYLNNIKSTDHIIYIDDTGLSNANQSFIEYLKTKSTSLSTLCSQIKFYNQEDYLFTYDYLPLYSNFYKIKSLVDPSVYMPNKDQSSIYILLDKFPESMSFPENCKIGIISHEKIKFIYPQKETIKFKAYVDYIHEISKANAFVIFNSIDDVYFLYELAMCNTIPIIKYRSLSQKIIKKLKLTLFDTQINWDILNNPYNVRDYLIQHNYTLKNTMKTIMNNIKPMRSLSQQNNSFQTVGYCLNIKNKIKPTIIEFK</sequence>
<organism evidence="1">
    <name type="scientific">Indivirus ILV1</name>
    <dbReference type="NCBI Taxonomy" id="1977633"/>
    <lineage>
        <taxon>Viruses</taxon>
        <taxon>Varidnaviria</taxon>
        <taxon>Bamfordvirae</taxon>
        <taxon>Nucleocytoviricota</taxon>
        <taxon>Megaviricetes</taxon>
        <taxon>Imitervirales</taxon>
        <taxon>Mimiviridae</taxon>
        <taxon>Klosneuvirinae</taxon>
        <taxon>Indivirus</taxon>
    </lineage>
</organism>
<accession>A0A1V0SCT7</accession>
<reference evidence="1" key="1">
    <citation type="journal article" date="2017" name="Science">
        <title>Giant viruses with an expanded complement of translation system components.</title>
        <authorList>
            <person name="Schulz F."/>
            <person name="Yutin N."/>
            <person name="Ivanova N.N."/>
            <person name="Ortega D.R."/>
            <person name="Lee T.K."/>
            <person name="Vierheilig J."/>
            <person name="Daims H."/>
            <person name="Horn M."/>
            <person name="Wagner M."/>
            <person name="Jensen G.J."/>
            <person name="Kyrpides N.C."/>
            <person name="Koonin E.V."/>
            <person name="Woyke T."/>
        </authorList>
    </citation>
    <scope>NUCLEOTIDE SEQUENCE</scope>
    <source>
        <strain evidence="1">ILV1</strain>
    </source>
</reference>
<dbReference type="EMBL" id="KY684085">
    <property type="protein sequence ID" value="ARF09525.1"/>
    <property type="molecule type" value="Genomic_DNA"/>
</dbReference>
<gene>
    <name evidence="1" type="ORF">Indivirus_1_148</name>
</gene>
<name>A0A1V0SCT7_9VIRU</name>
<protein>
    <submittedName>
        <fullName evidence="1">Uncharacterized protein</fullName>
    </submittedName>
</protein>
<proteinExistence type="predicted"/>